<dbReference type="NCBIfam" id="TIGR02532">
    <property type="entry name" value="IV_pilin_GFxxxE"/>
    <property type="match status" value="1"/>
</dbReference>
<dbReference type="GO" id="GO:0005886">
    <property type="term" value="C:plasma membrane"/>
    <property type="evidence" value="ECO:0007669"/>
    <property type="project" value="UniProtKB-SubCell"/>
</dbReference>
<comment type="caution">
    <text evidence="13">The sequence shown here is derived from an EMBL/GenBank/DDBJ whole genome shotgun (WGS) entry which is preliminary data.</text>
</comment>
<comment type="subcellular location">
    <subcellularLocation>
        <location evidence="1">Cell inner membrane</location>
        <topology evidence="1">Single-pass membrane protein</topology>
    </subcellularLocation>
</comment>
<evidence type="ECO:0000256" key="8">
    <source>
        <dbReference type="ARBA" id="ARBA00023136"/>
    </source>
</evidence>
<evidence type="ECO:0000256" key="4">
    <source>
        <dbReference type="ARBA" id="ARBA00022481"/>
    </source>
</evidence>
<dbReference type="Proteomes" id="UP000289650">
    <property type="component" value="Unassembled WGS sequence"/>
</dbReference>
<evidence type="ECO:0000256" key="6">
    <source>
        <dbReference type="ARBA" id="ARBA00022692"/>
    </source>
</evidence>
<dbReference type="Gene3D" id="3.55.40.10">
    <property type="entry name" value="minor pseudopilin epsh domain"/>
    <property type="match status" value="1"/>
</dbReference>
<accession>A0A4V1PT10</accession>
<keyword evidence="7 11" id="KW-1133">Transmembrane helix</keyword>
<sequence>MGLHCHPLKNVVRRSGGFTLVELMVAISLAAGLALHAAPAFDQWRMRERVDARSRALLGALSFARSEATRLGVRVTLCRAGSDGTCLRAGERCDPAEWSCDWIVSGQFDGQSRVLRRYPRDAEVTVAGAARDLAFAPPVGQAVGGIRRFELRPRRGPSGVDDTRVSRCVRIAAGGRARVAAGRCDAA</sequence>
<dbReference type="InterPro" id="IPR012902">
    <property type="entry name" value="N_methyl_site"/>
</dbReference>
<feature type="domain" description="General secretion pathway GspH" evidence="12">
    <location>
        <begin position="55"/>
        <end position="175"/>
    </location>
</feature>
<comment type="similarity">
    <text evidence="9">Belongs to the GSP H family.</text>
</comment>
<evidence type="ECO:0000259" key="12">
    <source>
        <dbReference type="Pfam" id="PF12019"/>
    </source>
</evidence>
<evidence type="ECO:0000256" key="9">
    <source>
        <dbReference type="ARBA" id="ARBA00025772"/>
    </source>
</evidence>
<proteinExistence type="inferred from homology"/>
<evidence type="ECO:0000256" key="2">
    <source>
        <dbReference type="ARBA" id="ARBA00021549"/>
    </source>
</evidence>
<evidence type="ECO:0000256" key="1">
    <source>
        <dbReference type="ARBA" id="ARBA00004377"/>
    </source>
</evidence>
<dbReference type="InterPro" id="IPR045584">
    <property type="entry name" value="Pilin-like"/>
</dbReference>
<dbReference type="OrthoDB" id="8970652at2"/>
<evidence type="ECO:0000313" key="14">
    <source>
        <dbReference type="Proteomes" id="UP000289650"/>
    </source>
</evidence>
<protein>
    <recommendedName>
        <fullName evidence="2">Type II secretion system protein H</fullName>
    </recommendedName>
    <alternativeName>
        <fullName evidence="10">General secretion pathway protein H</fullName>
    </alternativeName>
</protein>
<evidence type="ECO:0000256" key="10">
    <source>
        <dbReference type="ARBA" id="ARBA00030775"/>
    </source>
</evidence>
<dbReference type="Pfam" id="PF07963">
    <property type="entry name" value="N_methyl"/>
    <property type="match status" value="1"/>
</dbReference>
<dbReference type="GO" id="GO:0015628">
    <property type="term" value="P:protein secretion by the type II secretion system"/>
    <property type="evidence" value="ECO:0007669"/>
    <property type="project" value="InterPro"/>
</dbReference>
<evidence type="ECO:0000313" key="13">
    <source>
        <dbReference type="EMBL" id="RXV72964.1"/>
    </source>
</evidence>
<feature type="transmembrane region" description="Helical" evidence="11">
    <location>
        <begin position="20"/>
        <end position="41"/>
    </location>
</feature>
<dbReference type="EMBL" id="QWEX01000001">
    <property type="protein sequence ID" value="RXV72964.1"/>
    <property type="molecule type" value="Genomic_DNA"/>
</dbReference>
<dbReference type="RefSeq" id="WP_129513818.1">
    <property type="nucleotide sequence ID" value="NZ_QWEX01000001.1"/>
</dbReference>
<dbReference type="AlphaFoldDB" id="A0A4V1PT10"/>
<reference evidence="13 14" key="1">
    <citation type="submission" date="2018-08" db="EMBL/GenBank/DDBJ databases">
        <title>Mountain-cultivated ginseng endophyte, Burkholderia stabilis and its activity against ginseng root rot disease.</title>
        <authorList>
            <person name="Tapan Kumar M."/>
            <person name="Bae H."/>
            <person name="Shanmugam G."/>
            <person name="Jeon J."/>
        </authorList>
    </citation>
    <scope>NUCLEOTIDE SEQUENCE [LARGE SCALE GENOMIC DNA]</scope>
    <source>
        <strain evidence="13 14">EB159</strain>
    </source>
</reference>
<evidence type="ECO:0000256" key="5">
    <source>
        <dbReference type="ARBA" id="ARBA00022519"/>
    </source>
</evidence>
<keyword evidence="4" id="KW-0488">Methylation</keyword>
<keyword evidence="3" id="KW-1003">Cell membrane</keyword>
<dbReference type="GO" id="GO:0015627">
    <property type="term" value="C:type II protein secretion system complex"/>
    <property type="evidence" value="ECO:0007669"/>
    <property type="project" value="InterPro"/>
</dbReference>
<evidence type="ECO:0000256" key="7">
    <source>
        <dbReference type="ARBA" id="ARBA00022989"/>
    </source>
</evidence>
<dbReference type="InterPro" id="IPR022346">
    <property type="entry name" value="T2SS_GspH"/>
</dbReference>
<evidence type="ECO:0000256" key="11">
    <source>
        <dbReference type="SAM" id="Phobius"/>
    </source>
</evidence>
<evidence type="ECO:0000256" key="3">
    <source>
        <dbReference type="ARBA" id="ARBA00022475"/>
    </source>
</evidence>
<name>A0A4V1PT10_9BURK</name>
<dbReference type="SUPFAM" id="SSF54523">
    <property type="entry name" value="Pili subunits"/>
    <property type="match status" value="1"/>
</dbReference>
<organism evidence="13 14">
    <name type="scientific">Burkholderia stabilis</name>
    <dbReference type="NCBI Taxonomy" id="95485"/>
    <lineage>
        <taxon>Bacteria</taxon>
        <taxon>Pseudomonadati</taxon>
        <taxon>Pseudomonadota</taxon>
        <taxon>Betaproteobacteria</taxon>
        <taxon>Burkholderiales</taxon>
        <taxon>Burkholderiaceae</taxon>
        <taxon>Burkholderia</taxon>
        <taxon>Burkholderia cepacia complex</taxon>
    </lineage>
</organism>
<dbReference type="Pfam" id="PF12019">
    <property type="entry name" value="GspH"/>
    <property type="match status" value="1"/>
</dbReference>
<keyword evidence="5" id="KW-0997">Cell inner membrane</keyword>
<keyword evidence="6 11" id="KW-0812">Transmembrane</keyword>
<gene>
    <name evidence="13" type="ORF">D1006_11865</name>
</gene>
<keyword evidence="8 11" id="KW-0472">Membrane</keyword>